<evidence type="ECO:0000256" key="1">
    <source>
        <dbReference type="SAM" id="Phobius"/>
    </source>
</evidence>
<keyword evidence="1" id="KW-1133">Transmembrane helix</keyword>
<feature type="transmembrane region" description="Helical" evidence="1">
    <location>
        <begin position="6"/>
        <end position="24"/>
    </location>
</feature>
<keyword evidence="1" id="KW-0812">Transmembrane</keyword>
<name>A0A6C0B6A9_9ZZZZ</name>
<evidence type="ECO:0000313" key="2">
    <source>
        <dbReference type="EMBL" id="QHS87590.1"/>
    </source>
</evidence>
<keyword evidence="1" id="KW-0472">Membrane</keyword>
<organism evidence="2">
    <name type="scientific">viral metagenome</name>
    <dbReference type="NCBI Taxonomy" id="1070528"/>
    <lineage>
        <taxon>unclassified sequences</taxon>
        <taxon>metagenomes</taxon>
        <taxon>organismal metagenomes</taxon>
    </lineage>
</organism>
<sequence>MDWLLYSVAFLFLAGFVAIIYIRIKYPFWSFMDANHSYDWFLRQPNKPISVKPCRNKYVDRTQVKTGDQTDPAAVASTVASLLQRHLIPSDKILYECEAKHIEARTNTQISLHTHPLMDKPSGTIISYPVRISSKGEPLLVANYISHIAAEDDAVTRKLIATHIYNVHDKTPDKPAFLLKKDVGRCAGLRPLIPFTTTLFYIAERPKPMNTRNAATLVQVYKDNWHLIQDAIDRLDGLVVTIDIGSIQTRVKAGILFVYALMYRGTTIAVYFIEDALMLYEQVADHGGKTLRLLAIALATPSIASVQAATPSIANVPNTPPMDSIIYDGFCQCLAKIIKQNADYKMLLVDGIGANQMICKSLIEDKQMMRLTTTTGAYYFVNWAYRNVWESEKVFILV</sequence>
<accession>A0A6C0B6A9</accession>
<proteinExistence type="predicted"/>
<protein>
    <submittedName>
        <fullName evidence="2">Uncharacterized protein</fullName>
    </submittedName>
</protein>
<dbReference type="EMBL" id="MN739083">
    <property type="protein sequence ID" value="QHS87590.1"/>
    <property type="molecule type" value="Genomic_DNA"/>
</dbReference>
<dbReference type="AlphaFoldDB" id="A0A6C0B6A9"/>
<reference evidence="2" key="1">
    <citation type="journal article" date="2020" name="Nature">
        <title>Giant virus diversity and host interactions through global metagenomics.</title>
        <authorList>
            <person name="Schulz F."/>
            <person name="Roux S."/>
            <person name="Paez-Espino D."/>
            <person name="Jungbluth S."/>
            <person name="Walsh D.A."/>
            <person name="Denef V.J."/>
            <person name="McMahon K.D."/>
            <person name="Konstantinidis K.T."/>
            <person name="Eloe-Fadrosh E.A."/>
            <person name="Kyrpides N.C."/>
            <person name="Woyke T."/>
        </authorList>
    </citation>
    <scope>NUCLEOTIDE SEQUENCE</scope>
    <source>
        <strain evidence="2">GVMAG-M-3300010157-4</strain>
    </source>
</reference>